<feature type="compositionally biased region" description="Low complexity" evidence="3">
    <location>
        <begin position="33"/>
        <end position="45"/>
    </location>
</feature>
<gene>
    <name evidence="4" type="ORF">GII30_23050</name>
</gene>
<dbReference type="InterPro" id="IPR033140">
    <property type="entry name" value="Lipase_GDXG_put_SER_AS"/>
</dbReference>
<dbReference type="AlphaFoldDB" id="A0A857KQG5"/>
<dbReference type="PANTHER" id="PTHR48081">
    <property type="entry name" value="AB HYDROLASE SUPERFAMILY PROTEIN C4A8.06C"/>
    <property type="match status" value="1"/>
</dbReference>
<dbReference type="EMBL" id="CP045810">
    <property type="protein sequence ID" value="QHN41653.1"/>
    <property type="molecule type" value="Genomic_DNA"/>
</dbReference>
<evidence type="ECO:0000256" key="2">
    <source>
        <dbReference type="ARBA" id="ARBA00022801"/>
    </source>
</evidence>
<dbReference type="GO" id="GO:0004806">
    <property type="term" value="F:triacylglycerol lipase activity"/>
    <property type="evidence" value="ECO:0007669"/>
    <property type="project" value="TreeGrafter"/>
</dbReference>
<proteinExistence type="inferred from homology"/>
<reference evidence="4" key="1">
    <citation type="journal article" date="2021" name="Nat. Microbiol.">
        <title>Cocultivation of an ultrasmall environmental parasitic bacterium with lytic ability against bacteria associated with wastewater foams.</title>
        <authorList>
            <person name="Batinovic S."/>
            <person name="Rose J.J.A."/>
            <person name="Ratcliffe J."/>
            <person name="Seviour R.J."/>
            <person name="Petrovski S."/>
        </authorList>
    </citation>
    <scope>NUCLEOTIDE SEQUENCE</scope>
    <source>
        <strain evidence="4">CON44</strain>
    </source>
</reference>
<evidence type="ECO:0000256" key="1">
    <source>
        <dbReference type="ARBA" id="ARBA00010515"/>
    </source>
</evidence>
<feature type="region of interest" description="Disordered" evidence="3">
    <location>
        <begin position="33"/>
        <end position="65"/>
    </location>
</feature>
<comment type="similarity">
    <text evidence="1">Belongs to the 'GDXG' lipolytic enzyme family.</text>
</comment>
<dbReference type="Pfam" id="PF07859">
    <property type="entry name" value="Abhydrolase_3"/>
    <property type="match status" value="1"/>
</dbReference>
<accession>A0A857KQG5</accession>
<evidence type="ECO:0000256" key="3">
    <source>
        <dbReference type="SAM" id="MobiDB-lite"/>
    </source>
</evidence>
<keyword evidence="2 4" id="KW-0378">Hydrolase</keyword>
<dbReference type="InterPro" id="IPR029058">
    <property type="entry name" value="AB_hydrolase_fold"/>
</dbReference>
<dbReference type="Gene3D" id="3.40.50.1820">
    <property type="entry name" value="alpha/beta hydrolase"/>
    <property type="match status" value="1"/>
</dbReference>
<sequence>MSQAVLSNAAESCPGTAVAGRADRLPSAIVSSAPAPRTAADAPASPVLPGTARSPRSRSRRHVERFVSTTSAPVMRTTALLPPPVVATMVQASRPGLNRLLASASKVPAGTRTRQVRQTIRTLDYPSRSEQVRGEWVIGGRSGVGHVRPDQPIIYYLHGSGYVVCSTRTHRGLTARLSNRTGRAVFSLDYRLAPRHRWPAAGDDTIRGYLWLLDQGFAPEQIVVAGDSAGGHLALDLLGHNQRTGTPQPGGVALLSPLYDPTFALARAHQRTGDSRDPFIEATSGRKFLRLYTGNAAADHPRMRVVLSPGDALPPTLIQHGGIEVMTADARAAHDMLAAAGADVTLQSWPGQGHVFQMFGGSASREALDELSAFIGPRT</sequence>
<dbReference type="InterPro" id="IPR050300">
    <property type="entry name" value="GDXG_lipolytic_enzyme"/>
</dbReference>
<protein>
    <submittedName>
        <fullName evidence="4">Alpha/beta hydrolase fold domain-containing protein</fullName>
    </submittedName>
</protein>
<dbReference type="SUPFAM" id="SSF53474">
    <property type="entry name" value="alpha/beta-Hydrolases"/>
    <property type="match status" value="1"/>
</dbReference>
<organism evidence="4">
    <name type="scientific">Gordonia amarae</name>
    <dbReference type="NCBI Taxonomy" id="36821"/>
    <lineage>
        <taxon>Bacteria</taxon>
        <taxon>Bacillati</taxon>
        <taxon>Actinomycetota</taxon>
        <taxon>Actinomycetes</taxon>
        <taxon>Mycobacteriales</taxon>
        <taxon>Gordoniaceae</taxon>
        <taxon>Gordonia</taxon>
    </lineage>
</organism>
<evidence type="ECO:0000313" key="4">
    <source>
        <dbReference type="EMBL" id="QHN41653.1"/>
    </source>
</evidence>
<dbReference type="PANTHER" id="PTHR48081:SF30">
    <property type="entry name" value="ACETYL-HYDROLASE LIPR-RELATED"/>
    <property type="match status" value="1"/>
</dbReference>
<dbReference type="InterPro" id="IPR013094">
    <property type="entry name" value="AB_hydrolase_3"/>
</dbReference>
<name>A0A857KQG5_9ACTN</name>
<dbReference type="PROSITE" id="PS01174">
    <property type="entry name" value="LIPASE_GDXG_SER"/>
    <property type="match status" value="1"/>
</dbReference>